<feature type="region of interest" description="Disordered" evidence="3">
    <location>
        <begin position="140"/>
        <end position="185"/>
    </location>
</feature>
<dbReference type="InterPro" id="IPR045164">
    <property type="entry name" value="RBM41/RNPC3"/>
</dbReference>
<evidence type="ECO:0000313" key="6">
    <source>
        <dbReference type="RefSeq" id="XP_022080588.1"/>
    </source>
</evidence>
<feature type="region of interest" description="Disordered" evidence="3">
    <location>
        <begin position="1"/>
        <end position="23"/>
    </location>
</feature>
<dbReference type="Gene3D" id="3.30.70.330">
    <property type="match status" value="1"/>
</dbReference>
<dbReference type="InterPro" id="IPR012677">
    <property type="entry name" value="Nucleotide-bd_a/b_plait_sf"/>
</dbReference>
<reference evidence="6" key="1">
    <citation type="submission" date="2025-08" db="UniProtKB">
        <authorList>
            <consortium name="RefSeq"/>
        </authorList>
    </citation>
    <scope>IDENTIFICATION</scope>
</reference>
<name>A0A8B7XIG4_ACAPL</name>
<feature type="compositionally biased region" description="Low complexity" evidence="3">
    <location>
        <begin position="172"/>
        <end position="182"/>
    </location>
</feature>
<dbReference type="PANTHER" id="PTHR16105">
    <property type="entry name" value="RNA-BINDING REGION-CONTAINING PROTEIN 3"/>
    <property type="match status" value="1"/>
</dbReference>
<proteinExistence type="predicted"/>
<dbReference type="InterPro" id="IPR035979">
    <property type="entry name" value="RBD_domain_sf"/>
</dbReference>
<evidence type="ECO:0000259" key="4">
    <source>
        <dbReference type="PROSITE" id="PS50102"/>
    </source>
</evidence>
<evidence type="ECO:0000256" key="2">
    <source>
        <dbReference type="PROSITE-ProRule" id="PRU00176"/>
    </source>
</evidence>
<dbReference type="GO" id="GO:0097157">
    <property type="term" value="F:pre-mRNA intronic binding"/>
    <property type="evidence" value="ECO:0007669"/>
    <property type="project" value="TreeGrafter"/>
</dbReference>
<protein>
    <submittedName>
        <fullName evidence="6">RNA-binding protein 41-like isoform X1</fullName>
    </submittedName>
</protein>
<dbReference type="OrthoDB" id="277802at2759"/>
<dbReference type="RefSeq" id="XP_022080588.1">
    <property type="nucleotide sequence ID" value="XM_022224896.1"/>
</dbReference>
<dbReference type="PROSITE" id="PS50102">
    <property type="entry name" value="RRM"/>
    <property type="match status" value="1"/>
</dbReference>
<dbReference type="OMA" id="ELMALFC"/>
<dbReference type="InterPro" id="IPR000504">
    <property type="entry name" value="RRM_dom"/>
</dbReference>
<dbReference type="SUPFAM" id="SSF54928">
    <property type="entry name" value="RNA-binding domain, RBD"/>
    <property type="match status" value="1"/>
</dbReference>
<dbReference type="KEGG" id="aplc:110973794"/>
<gene>
    <name evidence="6" type="primary">LOC110973794</name>
</gene>
<accession>A0A8B7XIG4</accession>
<dbReference type="SMART" id="SM00360">
    <property type="entry name" value="RRM"/>
    <property type="match status" value="1"/>
</dbReference>
<evidence type="ECO:0000256" key="1">
    <source>
        <dbReference type="ARBA" id="ARBA00022884"/>
    </source>
</evidence>
<organism evidence="5 6">
    <name type="scientific">Acanthaster planci</name>
    <name type="common">Crown-of-thorns starfish</name>
    <dbReference type="NCBI Taxonomy" id="133434"/>
    <lineage>
        <taxon>Eukaryota</taxon>
        <taxon>Metazoa</taxon>
        <taxon>Echinodermata</taxon>
        <taxon>Eleutherozoa</taxon>
        <taxon>Asterozoa</taxon>
        <taxon>Asteroidea</taxon>
        <taxon>Valvatacea</taxon>
        <taxon>Valvatida</taxon>
        <taxon>Acanthasteridae</taxon>
        <taxon>Acanthaster</taxon>
    </lineage>
</organism>
<feature type="compositionally biased region" description="Acidic residues" evidence="3">
    <location>
        <begin position="1"/>
        <end position="12"/>
    </location>
</feature>
<dbReference type="AlphaFoldDB" id="A0A8B7XIG4"/>
<sequence length="470" mass="51834">MEDDPYEDESCPDFEPAVQSTGPSEAVLCVQRMLGEQLDTNISLEQQASKSRSFTQAAATFRPFVEQASGQLSLEEFQALEREHEGLEKLRACGLSDEEIALKLEHEGRHLSNLLYPHKRHRSIADPVARLKRLKEVEGKIQRKKASLSSSQDAASSDNKETDNDLQGSAISSPKHPSLLSKKFVHPDDPINHLDTITAGLFGESSQGKQVRNVSQRSGNAVSLMAEPSGGCSPGCQGNGPHAAKKEWQANECSSKEKSVDGYQDGLRVKCALETCGRDSCRESITKRALHISKDGNLTNTPEQEIALEGCPEEEISNSAIGSQETGKISRQISGVQGKCMDEQDEDKKPRRLACIVSPLSREDLLHHHLSQDDIRRMERFANYSPGEPSKVLYLKNLSTKVTEADLASLFISFQHPDKPKIIFKLLKGRMKGQAFVTFADTEMAVEAMAHANGYPLKGKPVIIQFGKQR</sequence>
<dbReference type="GeneID" id="110973794"/>
<dbReference type="GO" id="GO:0000398">
    <property type="term" value="P:mRNA splicing, via spliceosome"/>
    <property type="evidence" value="ECO:0007669"/>
    <property type="project" value="TreeGrafter"/>
</dbReference>
<feature type="compositionally biased region" description="Low complexity" evidence="3">
    <location>
        <begin position="147"/>
        <end position="157"/>
    </location>
</feature>
<dbReference type="Pfam" id="PF00076">
    <property type="entry name" value="RRM_1"/>
    <property type="match status" value="1"/>
</dbReference>
<dbReference type="PANTHER" id="PTHR16105:SF2">
    <property type="entry name" value="RNA-BINDING PROTEIN 41"/>
    <property type="match status" value="1"/>
</dbReference>
<dbReference type="GO" id="GO:0030626">
    <property type="term" value="F:U12 snRNA binding"/>
    <property type="evidence" value="ECO:0007669"/>
    <property type="project" value="TreeGrafter"/>
</dbReference>
<feature type="domain" description="RRM" evidence="4">
    <location>
        <begin position="391"/>
        <end position="469"/>
    </location>
</feature>
<keyword evidence="5" id="KW-1185">Reference proteome</keyword>
<evidence type="ECO:0000256" key="3">
    <source>
        <dbReference type="SAM" id="MobiDB-lite"/>
    </source>
</evidence>
<dbReference type="Proteomes" id="UP000694845">
    <property type="component" value="Unplaced"/>
</dbReference>
<dbReference type="GO" id="GO:0005689">
    <property type="term" value="C:U12-type spliceosomal complex"/>
    <property type="evidence" value="ECO:0007669"/>
    <property type="project" value="TreeGrafter"/>
</dbReference>
<evidence type="ECO:0000313" key="5">
    <source>
        <dbReference type="Proteomes" id="UP000694845"/>
    </source>
</evidence>
<keyword evidence="1 2" id="KW-0694">RNA-binding</keyword>